<accession>A0A7J7P5X3</accession>
<dbReference type="EMBL" id="JACGCM010000224">
    <property type="protein sequence ID" value="KAF6174849.1"/>
    <property type="molecule type" value="Genomic_DNA"/>
</dbReference>
<evidence type="ECO:0000313" key="1">
    <source>
        <dbReference type="EMBL" id="KAF6174849.1"/>
    </source>
</evidence>
<reference evidence="1 2" key="1">
    <citation type="journal article" date="2020" name="IScience">
        <title>Genome Sequencing of the Endangered Kingdonia uniflora (Circaeasteraceae, Ranunculales) Reveals Potential Mechanisms of Evolutionary Specialization.</title>
        <authorList>
            <person name="Sun Y."/>
            <person name="Deng T."/>
            <person name="Zhang A."/>
            <person name="Moore M.J."/>
            <person name="Landis J.B."/>
            <person name="Lin N."/>
            <person name="Zhang H."/>
            <person name="Zhang X."/>
            <person name="Huang J."/>
            <person name="Zhang X."/>
            <person name="Sun H."/>
            <person name="Wang H."/>
        </authorList>
    </citation>
    <scope>NUCLEOTIDE SEQUENCE [LARGE SCALE GENOMIC DNA]</scope>
    <source>
        <strain evidence="1">TB1705</strain>
        <tissue evidence="1">Leaf</tissue>
    </source>
</reference>
<evidence type="ECO:0000313" key="2">
    <source>
        <dbReference type="Proteomes" id="UP000541444"/>
    </source>
</evidence>
<protein>
    <submittedName>
        <fullName evidence="1">Uncharacterized protein</fullName>
    </submittedName>
</protein>
<feature type="non-terminal residue" evidence="1">
    <location>
        <position position="52"/>
    </location>
</feature>
<keyword evidence="2" id="KW-1185">Reference proteome</keyword>
<dbReference type="AlphaFoldDB" id="A0A7J7P5X3"/>
<sequence length="52" mass="6265">LGLRLKTGEEFPLKSFERNSSGQKFQRIVKWSFERPHDSFERVWLCLFLSSF</sequence>
<comment type="caution">
    <text evidence="1">The sequence shown here is derived from an EMBL/GenBank/DDBJ whole genome shotgun (WGS) entry which is preliminary data.</text>
</comment>
<name>A0A7J7P5X3_9MAGN</name>
<proteinExistence type="predicted"/>
<dbReference type="Proteomes" id="UP000541444">
    <property type="component" value="Unassembled WGS sequence"/>
</dbReference>
<gene>
    <name evidence="1" type="ORF">GIB67_036457</name>
</gene>
<organism evidence="1 2">
    <name type="scientific">Kingdonia uniflora</name>
    <dbReference type="NCBI Taxonomy" id="39325"/>
    <lineage>
        <taxon>Eukaryota</taxon>
        <taxon>Viridiplantae</taxon>
        <taxon>Streptophyta</taxon>
        <taxon>Embryophyta</taxon>
        <taxon>Tracheophyta</taxon>
        <taxon>Spermatophyta</taxon>
        <taxon>Magnoliopsida</taxon>
        <taxon>Ranunculales</taxon>
        <taxon>Circaeasteraceae</taxon>
        <taxon>Kingdonia</taxon>
    </lineage>
</organism>